<evidence type="ECO:0000313" key="3">
    <source>
        <dbReference type="EMBL" id="NBI80025.1"/>
    </source>
</evidence>
<name>A0A174T820_9FIRM</name>
<feature type="region of interest" description="Disordered" evidence="1">
    <location>
        <begin position="104"/>
        <end position="125"/>
    </location>
</feature>
<dbReference type="EMBL" id="CZBE01000022">
    <property type="protein sequence ID" value="CUQ04078.1"/>
    <property type="molecule type" value="Genomic_DNA"/>
</dbReference>
<organism evidence="2 4">
    <name type="scientific">Anaerotruncus colihominis</name>
    <dbReference type="NCBI Taxonomy" id="169435"/>
    <lineage>
        <taxon>Bacteria</taxon>
        <taxon>Bacillati</taxon>
        <taxon>Bacillota</taxon>
        <taxon>Clostridia</taxon>
        <taxon>Eubacteriales</taxon>
        <taxon>Oscillospiraceae</taxon>
        <taxon>Anaerotruncus</taxon>
    </lineage>
</organism>
<dbReference type="RefSeq" id="WP_006876235.1">
    <property type="nucleotide sequence ID" value="NZ_CP102255.1"/>
</dbReference>
<gene>
    <name evidence="3" type="ORF">D3Z39_14360</name>
    <name evidence="2" type="ORF">ERS852551_02870</name>
</gene>
<feature type="compositionally biased region" description="Basic and acidic residues" evidence="1">
    <location>
        <begin position="15"/>
        <end position="24"/>
    </location>
</feature>
<proteinExistence type="predicted"/>
<evidence type="ECO:0000313" key="5">
    <source>
        <dbReference type="Proteomes" id="UP000446348"/>
    </source>
</evidence>
<dbReference type="Proteomes" id="UP000095765">
    <property type="component" value="Unassembled WGS sequence"/>
</dbReference>
<evidence type="ECO:0000313" key="4">
    <source>
        <dbReference type="Proteomes" id="UP000095765"/>
    </source>
</evidence>
<dbReference type="AlphaFoldDB" id="A0A174T820"/>
<sequence>MAQIEKGKISTIEGPADRNGDNTRARVLPSTRATEPSRPLVIPWWLRGQMGALSPGTEVVFAVFEDLTGFLIGRTDGEWPGIVPGDVTVTGKATVEDMITEQVPSYNGHRHGGIMGGPGDTGNPK</sequence>
<feature type="region of interest" description="Disordered" evidence="1">
    <location>
        <begin position="1"/>
        <end position="35"/>
    </location>
</feature>
<reference evidence="2 4" key="1">
    <citation type="submission" date="2015-09" db="EMBL/GenBank/DDBJ databases">
        <authorList>
            <consortium name="Pathogen Informatics"/>
        </authorList>
    </citation>
    <scope>NUCLEOTIDE SEQUENCE [LARGE SCALE GENOMIC DNA]</scope>
    <source>
        <strain evidence="2 4">2789STDY5834939</strain>
    </source>
</reference>
<dbReference type="Proteomes" id="UP000446348">
    <property type="component" value="Unassembled WGS sequence"/>
</dbReference>
<feature type="compositionally biased region" description="Gly residues" evidence="1">
    <location>
        <begin position="113"/>
        <end position="125"/>
    </location>
</feature>
<evidence type="ECO:0000256" key="1">
    <source>
        <dbReference type="SAM" id="MobiDB-lite"/>
    </source>
</evidence>
<evidence type="ECO:0000313" key="2">
    <source>
        <dbReference type="EMBL" id="CUQ04078.1"/>
    </source>
</evidence>
<dbReference type="EMBL" id="QXWZ01000031">
    <property type="protein sequence ID" value="NBI80025.1"/>
    <property type="molecule type" value="Genomic_DNA"/>
</dbReference>
<dbReference type="OrthoDB" id="1862938at2"/>
<protein>
    <submittedName>
        <fullName evidence="3">Pre-mRNA-splicing factor</fullName>
    </submittedName>
</protein>
<reference evidence="3 5" key="2">
    <citation type="submission" date="2018-08" db="EMBL/GenBank/DDBJ databases">
        <title>Murine metabolic-syndrome-specific gut microbial biobank.</title>
        <authorList>
            <person name="Liu C."/>
        </authorList>
    </citation>
    <scope>NUCLEOTIDE SEQUENCE [LARGE SCALE GENOMIC DNA]</scope>
    <source>
        <strain evidence="3 5">X69</strain>
    </source>
</reference>
<accession>A0A174T820</accession>